<dbReference type="Gene3D" id="3.40.250.10">
    <property type="entry name" value="Rhodanese-like domain"/>
    <property type="match status" value="1"/>
</dbReference>
<gene>
    <name evidence="3" type="ORF">SAMN02745171_00289</name>
</gene>
<dbReference type="InterPro" id="IPR001763">
    <property type="entry name" value="Rhodanese-like_dom"/>
</dbReference>
<protein>
    <submittedName>
        <fullName evidence="3">Rhodanese-related sulfurtransferase</fullName>
    </submittedName>
</protein>
<dbReference type="AlphaFoldDB" id="A0A1T4L3H3"/>
<dbReference type="Pfam" id="PF00581">
    <property type="entry name" value="Rhodanese"/>
    <property type="match status" value="1"/>
</dbReference>
<accession>A0A1T4L3H3</accession>
<dbReference type="GO" id="GO:0016740">
    <property type="term" value="F:transferase activity"/>
    <property type="evidence" value="ECO:0007669"/>
    <property type="project" value="UniProtKB-KW"/>
</dbReference>
<keyword evidence="4" id="KW-1185">Reference proteome</keyword>
<keyword evidence="1" id="KW-0732">Signal</keyword>
<dbReference type="SMART" id="SM00450">
    <property type="entry name" value="RHOD"/>
    <property type="match status" value="1"/>
</dbReference>
<evidence type="ECO:0000259" key="2">
    <source>
        <dbReference type="PROSITE" id="PS50206"/>
    </source>
</evidence>
<dbReference type="PANTHER" id="PTHR43031:SF18">
    <property type="entry name" value="RHODANESE-RELATED SULFURTRANSFERASES"/>
    <property type="match status" value="1"/>
</dbReference>
<dbReference type="PROSITE" id="PS50206">
    <property type="entry name" value="RHODANESE_3"/>
    <property type="match status" value="1"/>
</dbReference>
<dbReference type="InterPro" id="IPR050229">
    <property type="entry name" value="GlpE_sulfurtransferase"/>
</dbReference>
<keyword evidence="3" id="KW-0808">Transferase</keyword>
<sequence length="129" mass="14661">MKRKFALLLAVIIGSFCIAFAQNSIKNLTPQEYDKAVKKDPKAVILDVRQPEEYKTGHIKGAILLNALDEQSFEKGLKQMDKTKTYYLYCRSGKRSNMAAQKMQKAGFKVMELKGGLKSWIKAEMPLEK</sequence>
<reference evidence="4" key="1">
    <citation type="submission" date="2017-02" db="EMBL/GenBank/DDBJ databases">
        <authorList>
            <person name="Varghese N."/>
            <person name="Submissions S."/>
        </authorList>
    </citation>
    <scope>NUCLEOTIDE SEQUENCE [LARGE SCALE GENOMIC DNA]</scope>
    <source>
        <strain evidence="4">ATCC 51356</strain>
    </source>
</reference>
<evidence type="ECO:0000313" key="3">
    <source>
        <dbReference type="EMBL" id="SJZ49111.1"/>
    </source>
</evidence>
<dbReference type="STRING" id="29524.SAMN02745171_00289"/>
<dbReference type="EMBL" id="FUXE01000002">
    <property type="protein sequence ID" value="SJZ49111.1"/>
    <property type="molecule type" value="Genomic_DNA"/>
</dbReference>
<proteinExistence type="predicted"/>
<feature type="signal peptide" evidence="1">
    <location>
        <begin position="1"/>
        <end position="21"/>
    </location>
</feature>
<dbReference type="SUPFAM" id="SSF52821">
    <property type="entry name" value="Rhodanese/Cell cycle control phosphatase"/>
    <property type="match status" value="1"/>
</dbReference>
<dbReference type="InterPro" id="IPR036873">
    <property type="entry name" value="Rhodanese-like_dom_sf"/>
</dbReference>
<evidence type="ECO:0000256" key="1">
    <source>
        <dbReference type="SAM" id="SignalP"/>
    </source>
</evidence>
<evidence type="ECO:0000313" key="4">
    <source>
        <dbReference type="Proteomes" id="UP000190121"/>
    </source>
</evidence>
<name>A0A1T4L3H3_9PORP</name>
<dbReference type="OrthoDB" id="1450994at2"/>
<feature type="domain" description="Rhodanese" evidence="2">
    <location>
        <begin position="39"/>
        <end position="129"/>
    </location>
</feature>
<dbReference type="Proteomes" id="UP000190121">
    <property type="component" value="Unassembled WGS sequence"/>
</dbReference>
<organism evidence="3 4">
    <name type="scientific">Porphyromonas circumdentaria</name>
    <dbReference type="NCBI Taxonomy" id="29524"/>
    <lineage>
        <taxon>Bacteria</taxon>
        <taxon>Pseudomonadati</taxon>
        <taxon>Bacteroidota</taxon>
        <taxon>Bacteroidia</taxon>
        <taxon>Bacteroidales</taxon>
        <taxon>Porphyromonadaceae</taxon>
        <taxon>Porphyromonas</taxon>
    </lineage>
</organism>
<dbReference type="PANTHER" id="PTHR43031">
    <property type="entry name" value="FAD-DEPENDENT OXIDOREDUCTASE"/>
    <property type="match status" value="1"/>
</dbReference>
<dbReference type="CDD" id="cd00158">
    <property type="entry name" value="RHOD"/>
    <property type="match status" value="1"/>
</dbReference>
<feature type="chain" id="PRO_5013069289" evidence="1">
    <location>
        <begin position="22"/>
        <end position="129"/>
    </location>
</feature>
<dbReference type="RefSeq" id="WP_078736254.1">
    <property type="nucleotide sequence ID" value="NZ_FUXE01000002.1"/>
</dbReference>